<keyword evidence="4" id="KW-1185">Reference proteome</keyword>
<keyword evidence="3" id="KW-0808">Transferase</keyword>
<dbReference type="Proteomes" id="UP000005638">
    <property type="component" value="Chromosome"/>
</dbReference>
<dbReference type="Pfam" id="PF00534">
    <property type="entry name" value="Glycos_transf_1"/>
    <property type="match status" value="1"/>
</dbReference>
<feature type="domain" description="Glycosyltransferase subfamily 4-like N-terminal" evidence="2">
    <location>
        <begin position="12"/>
        <end position="164"/>
    </location>
</feature>
<organism evidence="3 4">
    <name type="scientific">Flavobacterium columnare (strain ATCC 49512 / CIP 103533 / TG 44/87)</name>
    <dbReference type="NCBI Taxonomy" id="1041826"/>
    <lineage>
        <taxon>Bacteria</taxon>
        <taxon>Pseudomonadati</taxon>
        <taxon>Bacteroidota</taxon>
        <taxon>Flavobacteriia</taxon>
        <taxon>Flavobacteriales</taxon>
        <taxon>Flavobacteriaceae</taxon>
        <taxon>Flavobacterium</taxon>
    </lineage>
</organism>
<proteinExistence type="predicted"/>
<evidence type="ECO:0000259" key="2">
    <source>
        <dbReference type="Pfam" id="PF13439"/>
    </source>
</evidence>
<sequence length="361" mass="41760">MRIVQLIDSLEVGGAEKMAVSYANILSDRVLFSGIVATRKEGLLKNKIKKKVEYFFLERKKTLDIKALLKFYKYLKKNKIEYIQAHSSSFFLALCVKMFLPNIKIIWHDHYGFRHKNTFLKNLPLILCSFFFDRIIVVNNLLLNWSLENLLCKKVTYLPNFVDFSSQNDIQLRLRGEEGKRIICLANLRPQKNHFMLIQIAKMIKKEFPDWTFHLIGKDANNDYSKMIKEKIINNGLENNVFVYGSVSNTFSVLEQSQIGILTSISEGLPVALLEYGYHGLGVVATNVGEIPFIINPNNGFCVKSNDNKSFFEALKTLINDEKLRKEKGMILREKVRNEFDGEKIISDFIRLIDNGTTFYQ</sequence>
<dbReference type="Gene3D" id="3.40.50.2000">
    <property type="entry name" value="Glycogen Phosphorylase B"/>
    <property type="match status" value="2"/>
</dbReference>
<evidence type="ECO:0000259" key="1">
    <source>
        <dbReference type="Pfam" id="PF00534"/>
    </source>
</evidence>
<dbReference type="PANTHER" id="PTHR12526:SF630">
    <property type="entry name" value="GLYCOSYLTRANSFERASE"/>
    <property type="match status" value="1"/>
</dbReference>
<dbReference type="PANTHER" id="PTHR12526">
    <property type="entry name" value="GLYCOSYLTRANSFERASE"/>
    <property type="match status" value="1"/>
</dbReference>
<dbReference type="eggNOG" id="COG0438">
    <property type="taxonomic scope" value="Bacteria"/>
</dbReference>
<dbReference type="STRING" id="1041826.FCOL_12675"/>
<evidence type="ECO:0000313" key="4">
    <source>
        <dbReference type="Proteomes" id="UP000005638"/>
    </source>
</evidence>
<gene>
    <name evidence="3" type="ordered locus">FCOL_12675</name>
</gene>
<dbReference type="CDD" id="cd03811">
    <property type="entry name" value="GT4_GT28_WabH-like"/>
    <property type="match status" value="1"/>
</dbReference>
<dbReference type="InterPro" id="IPR028098">
    <property type="entry name" value="Glyco_trans_4-like_N"/>
</dbReference>
<name>G8XAM4_FLACA</name>
<dbReference type="InterPro" id="IPR001296">
    <property type="entry name" value="Glyco_trans_1"/>
</dbReference>
<dbReference type="SUPFAM" id="SSF53756">
    <property type="entry name" value="UDP-Glycosyltransferase/glycogen phosphorylase"/>
    <property type="match status" value="1"/>
</dbReference>
<dbReference type="Pfam" id="PF13439">
    <property type="entry name" value="Glyco_transf_4"/>
    <property type="match status" value="1"/>
</dbReference>
<dbReference type="AlphaFoldDB" id="G8XAM4"/>
<dbReference type="EMBL" id="CP003222">
    <property type="protein sequence ID" value="AEW87330.1"/>
    <property type="molecule type" value="Genomic_DNA"/>
</dbReference>
<reference evidence="3 4" key="1">
    <citation type="journal article" date="2012" name="J. Bacteriol.">
        <title>Genome Sequence of the Fish Pathogen Flavobacterium columnare ATCC 49512.</title>
        <authorList>
            <person name="Tekedar H.C."/>
            <person name="Karsi A."/>
            <person name="Gillaspy A.F."/>
            <person name="Dyer D.W."/>
            <person name="Benton N.R."/>
            <person name="Zaitshik J."/>
            <person name="Vamenta S."/>
            <person name="Banes M.M."/>
            <person name="Gulsoy N."/>
            <person name="Aboko-Cole M."/>
            <person name="Waldbieser G.C."/>
            <person name="Lawrence M.L."/>
        </authorList>
    </citation>
    <scope>NUCLEOTIDE SEQUENCE [LARGE SCALE GENOMIC DNA]</scope>
    <source>
        <strain evidence="4">ATCC 49512 / CIP 103533 / TG 44/87</strain>
    </source>
</reference>
<dbReference type="GeneID" id="60757881"/>
<accession>G8XAM4</accession>
<dbReference type="KEGG" id="fco:FCOL_12675"/>
<dbReference type="HOGENOM" id="CLU_009583_0_1_10"/>
<evidence type="ECO:0000313" key="3">
    <source>
        <dbReference type="EMBL" id="AEW87330.1"/>
    </source>
</evidence>
<feature type="domain" description="Glycosyl transferase family 1" evidence="1">
    <location>
        <begin position="175"/>
        <end position="327"/>
    </location>
</feature>
<dbReference type="GO" id="GO:0016757">
    <property type="term" value="F:glycosyltransferase activity"/>
    <property type="evidence" value="ECO:0007669"/>
    <property type="project" value="InterPro"/>
</dbReference>
<protein>
    <submittedName>
        <fullName evidence="3">Glycosyl transferase, group 1 family protein</fullName>
    </submittedName>
</protein>
<dbReference type="RefSeq" id="WP_014166590.1">
    <property type="nucleotide sequence ID" value="NC_016510.2"/>
</dbReference>